<dbReference type="EC" id="1.1.1.310" evidence="7"/>
<protein>
    <submittedName>
        <fullName evidence="7">(S)-sulfolactate dehydrogenase</fullName>
        <ecNumber evidence="7">1.1.1.310</ecNumber>
    </submittedName>
</protein>
<evidence type="ECO:0000256" key="2">
    <source>
        <dbReference type="ARBA" id="ARBA00023002"/>
    </source>
</evidence>
<dbReference type="EMBL" id="CADIKK010000022">
    <property type="protein sequence ID" value="CAB3797013.1"/>
    <property type="molecule type" value="Genomic_DNA"/>
</dbReference>
<feature type="domain" description="D-isomer specific 2-hydroxyacid dehydrogenase NAD-binding" evidence="6">
    <location>
        <begin position="112"/>
        <end position="289"/>
    </location>
</feature>
<dbReference type="SUPFAM" id="SSF52283">
    <property type="entry name" value="Formate/glycerate dehydrogenase catalytic domain-like"/>
    <property type="match status" value="1"/>
</dbReference>
<dbReference type="InterPro" id="IPR006139">
    <property type="entry name" value="D-isomer_2_OHA_DH_cat_dom"/>
</dbReference>
<dbReference type="GO" id="GO:0051287">
    <property type="term" value="F:NAD binding"/>
    <property type="evidence" value="ECO:0007669"/>
    <property type="project" value="InterPro"/>
</dbReference>
<sequence length="316" mass="33989">MNALRKKVVVSEFMDSLAVDSLREHFNVLEDRALVDDPERLFEAVHDADAIIIRNRTQINPALLERAQRLSVVGRLGVGLDNIDLKACEQRQVSVIPATGANAQAVAEYVISTAMMLLRGAYMSSADVASGTWPRPQLSNGREFAGSTLAIVGFGGIGQLVARLATGLGVRVIAFDPRLAEDAQAWQLTGARRVTFEEAVAGADVLTLHVPLGEETRNMLGKIQLESMKRHAVVINAARGGILDESALAVALREGRLGGAALDVFEEEPMRDGSIFAGLPNVILTPHIAGLTLQSNERVSTLIAEEVTKALRQNNN</sequence>
<dbReference type="InterPro" id="IPR036291">
    <property type="entry name" value="NAD(P)-bd_dom_sf"/>
</dbReference>
<evidence type="ECO:0000259" key="5">
    <source>
        <dbReference type="Pfam" id="PF00389"/>
    </source>
</evidence>
<accession>A0A6S7BE63</accession>
<dbReference type="RefSeq" id="WP_175151592.1">
    <property type="nucleotide sequence ID" value="NZ_CADIKK010000022.1"/>
</dbReference>
<comment type="similarity">
    <text evidence="1 4">Belongs to the D-isomer specific 2-hydroxyacid dehydrogenase family.</text>
</comment>
<evidence type="ECO:0000313" key="7">
    <source>
        <dbReference type="EMBL" id="CAB3797013.1"/>
    </source>
</evidence>
<dbReference type="SUPFAM" id="SSF51735">
    <property type="entry name" value="NAD(P)-binding Rossmann-fold domains"/>
    <property type="match status" value="1"/>
</dbReference>
<reference evidence="7 8" key="1">
    <citation type="submission" date="2020-04" db="EMBL/GenBank/DDBJ databases">
        <authorList>
            <person name="De Canck E."/>
        </authorList>
    </citation>
    <scope>NUCLEOTIDE SEQUENCE [LARGE SCALE GENOMIC DNA]</scope>
    <source>
        <strain evidence="7 8">LMG 28614</strain>
    </source>
</reference>
<dbReference type="Gene3D" id="3.40.50.720">
    <property type="entry name" value="NAD(P)-binding Rossmann-like Domain"/>
    <property type="match status" value="2"/>
</dbReference>
<evidence type="ECO:0000256" key="1">
    <source>
        <dbReference type="ARBA" id="ARBA00005854"/>
    </source>
</evidence>
<proteinExistence type="inferred from homology"/>
<evidence type="ECO:0000259" key="6">
    <source>
        <dbReference type="Pfam" id="PF02826"/>
    </source>
</evidence>
<dbReference type="AlphaFoldDB" id="A0A6S7BE63"/>
<keyword evidence="3" id="KW-0520">NAD</keyword>
<dbReference type="PROSITE" id="PS00670">
    <property type="entry name" value="D_2_HYDROXYACID_DH_2"/>
    <property type="match status" value="1"/>
</dbReference>
<dbReference type="Pfam" id="PF00389">
    <property type="entry name" value="2-Hacid_dh"/>
    <property type="match status" value="1"/>
</dbReference>
<dbReference type="PROSITE" id="PS00065">
    <property type="entry name" value="D_2_HYDROXYACID_DH_1"/>
    <property type="match status" value="1"/>
</dbReference>
<dbReference type="PANTHER" id="PTHR43761">
    <property type="entry name" value="D-ISOMER SPECIFIC 2-HYDROXYACID DEHYDROGENASE FAMILY PROTEIN (AFU_ORTHOLOGUE AFUA_1G13630)"/>
    <property type="match status" value="1"/>
</dbReference>
<dbReference type="CDD" id="cd12173">
    <property type="entry name" value="PGDH_4"/>
    <property type="match status" value="1"/>
</dbReference>
<keyword evidence="8" id="KW-1185">Reference proteome</keyword>
<dbReference type="InterPro" id="IPR029752">
    <property type="entry name" value="D-isomer_DH_CS1"/>
</dbReference>
<evidence type="ECO:0000256" key="4">
    <source>
        <dbReference type="RuleBase" id="RU003719"/>
    </source>
</evidence>
<dbReference type="FunFam" id="3.40.50.720:FF:000041">
    <property type="entry name" value="D-3-phosphoglycerate dehydrogenase"/>
    <property type="match status" value="1"/>
</dbReference>
<dbReference type="GO" id="GO:0102155">
    <property type="term" value="F:S-sulfolactate dehydrogenase activity"/>
    <property type="evidence" value="ECO:0007669"/>
    <property type="project" value="UniProtKB-EC"/>
</dbReference>
<dbReference type="Proteomes" id="UP000494365">
    <property type="component" value="Unassembled WGS sequence"/>
</dbReference>
<dbReference type="GO" id="GO:0006564">
    <property type="term" value="P:L-serine biosynthetic process"/>
    <property type="evidence" value="ECO:0007669"/>
    <property type="project" value="UniProtKB-ARBA"/>
</dbReference>
<keyword evidence="2 4" id="KW-0560">Oxidoreductase</keyword>
<evidence type="ECO:0000313" key="8">
    <source>
        <dbReference type="Proteomes" id="UP000494365"/>
    </source>
</evidence>
<organism evidence="7 8">
    <name type="scientific">Paraburkholderia ultramafica</name>
    <dbReference type="NCBI Taxonomy" id="1544867"/>
    <lineage>
        <taxon>Bacteria</taxon>
        <taxon>Pseudomonadati</taxon>
        <taxon>Pseudomonadota</taxon>
        <taxon>Betaproteobacteria</taxon>
        <taxon>Burkholderiales</taxon>
        <taxon>Burkholderiaceae</taxon>
        <taxon>Paraburkholderia</taxon>
    </lineage>
</organism>
<gene>
    <name evidence="7" type="primary">slcC</name>
    <name evidence="7" type="ORF">LMG28614_04481</name>
</gene>
<feature type="domain" description="D-isomer specific 2-hydroxyacid dehydrogenase catalytic" evidence="5">
    <location>
        <begin position="15"/>
        <end position="313"/>
    </location>
</feature>
<dbReference type="GO" id="GO:0047545">
    <property type="term" value="F:(S)-2-hydroxyglutarate dehydrogenase activity"/>
    <property type="evidence" value="ECO:0007669"/>
    <property type="project" value="UniProtKB-ARBA"/>
</dbReference>
<dbReference type="InterPro" id="IPR029753">
    <property type="entry name" value="D-isomer_DH_CS"/>
</dbReference>
<name>A0A6S7BE63_9BURK</name>
<dbReference type="InterPro" id="IPR006140">
    <property type="entry name" value="D-isomer_DH_NAD-bd"/>
</dbReference>
<dbReference type="PANTHER" id="PTHR43761:SF1">
    <property type="entry name" value="D-ISOMER SPECIFIC 2-HYDROXYACID DEHYDROGENASE CATALYTIC DOMAIN-CONTAINING PROTEIN-RELATED"/>
    <property type="match status" value="1"/>
</dbReference>
<evidence type="ECO:0000256" key="3">
    <source>
        <dbReference type="ARBA" id="ARBA00023027"/>
    </source>
</evidence>
<dbReference type="Pfam" id="PF02826">
    <property type="entry name" value="2-Hacid_dh_C"/>
    <property type="match status" value="1"/>
</dbReference>
<dbReference type="GO" id="GO:0004617">
    <property type="term" value="F:phosphoglycerate dehydrogenase activity"/>
    <property type="evidence" value="ECO:0007669"/>
    <property type="project" value="UniProtKB-ARBA"/>
</dbReference>
<dbReference type="InterPro" id="IPR050418">
    <property type="entry name" value="D-iso_2-hydroxyacid_DH_PdxB"/>
</dbReference>